<proteinExistence type="predicted"/>
<dbReference type="OrthoDB" id="6373870at2759"/>
<evidence type="ECO:0000313" key="2">
    <source>
        <dbReference type="EMBL" id="KAF0314235.1"/>
    </source>
</evidence>
<protein>
    <recommendedName>
        <fullName evidence="4">BZIP domain-containing protein</fullName>
    </recommendedName>
</protein>
<keyword evidence="1" id="KW-0175">Coiled coil</keyword>
<comment type="caution">
    <text evidence="2">The sequence shown here is derived from an EMBL/GenBank/DDBJ whole genome shotgun (WGS) entry which is preliminary data.</text>
</comment>
<evidence type="ECO:0008006" key="4">
    <source>
        <dbReference type="Google" id="ProtNLM"/>
    </source>
</evidence>
<name>A0A6A4X4T5_AMPAM</name>
<feature type="coiled-coil region" evidence="1">
    <location>
        <begin position="71"/>
        <end position="133"/>
    </location>
</feature>
<reference evidence="2 3" key="1">
    <citation type="submission" date="2019-07" db="EMBL/GenBank/DDBJ databases">
        <title>Draft genome assembly of a fouling barnacle, Amphibalanus amphitrite (Darwin, 1854): The first reference genome for Thecostraca.</title>
        <authorList>
            <person name="Kim W."/>
        </authorList>
    </citation>
    <scope>NUCLEOTIDE SEQUENCE [LARGE SCALE GENOMIC DNA]</scope>
    <source>
        <strain evidence="2">SNU_AA5</strain>
        <tissue evidence="2">Soma without cirri and trophi</tissue>
    </source>
</reference>
<dbReference type="AlphaFoldDB" id="A0A6A4X4T5"/>
<evidence type="ECO:0000313" key="3">
    <source>
        <dbReference type="Proteomes" id="UP000440578"/>
    </source>
</evidence>
<gene>
    <name evidence="2" type="ORF">FJT64_015288</name>
</gene>
<dbReference type="Proteomes" id="UP000440578">
    <property type="component" value="Unassembled WGS sequence"/>
</dbReference>
<accession>A0A6A4X4T5</accession>
<sequence>MVKRPKERKLKVLRKPASTQSPVHTYSKLDAALCKRKLCVTDGSSSSGIGRFKTTRKTKKYMQKPYTDPNLERTRLNAINAKKNRDRKKQEMLMLSEKCNNLSQENRELDRSKRSLEARLHAAEEEIAFLRSALLGQVGHARPALGDALKSLGGGDSAPAGVFGAVGKDI</sequence>
<dbReference type="EMBL" id="VIIS01000038">
    <property type="protein sequence ID" value="KAF0314235.1"/>
    <property type="molecule type" value="Genomic_DNA"/>
</dbReference>
<organism evidence="2 3">
    <name type="scientific">Amphibalanus amphitrite</name>
    <name type="common">Striped barnacle</name>
    <name type="synonym">Balanus amphitrite</name>
    <dbReference type="NCBI Taxonomy" id="1232801"/>
    <lineage>
        <taxon>Eukaryota</taxon>
        <taxon>Metazoa</taxon>
        <taxon>Ecdysozoa</taxon>
        <taxon>Arthropoda</taxon>
        <taxon>Crustacea</taxon>
        <taxon>Multicrustacea</taxon>
        <taxon>Cirripedia</taxon>
        <taxon>Thoracica</taxon>
        <taxon>Thoracicalcarea</taxon>
        <taxon>Balanomorpha</taxon>
        <taxon>Balanoidea</taxon>
        <taxon>Balanidae</taxon>
        <taxon>Amphibalaninae</taxon>
        <taxon>Amphibalanus</taxon>
    </lineage>
</organism>
<keyword evidence="3" id="KW-1185">Reference proteome</keyword>
<evidence type="ECO:0000256" key="1">
    <source>
        <dbReference type="SAM" id="Coils"/>
    </source>
</evidence>